<evidence type="ECO:0000256" key="4">
    <source>
        <dbReference type="ARBA" id="ARBA00022840"/>
    </source>
</evidence>
<dbReference type="GO" id="GO:0016887">
    <property type="term" value="F:ATP hydrolysis activity"/>
    <property type="evidence" value="ECO:0007669"/>
    <property type="project" value="InterPro"/>
</dbReference>
<evidence type="ECO:0000259" key="5">
    <source>
        <dbReference type="PROSITE" id="PS50893"/>
    </source>
</evidence>
<dbReference type="CDD" id="cd03230">
    <property type="entry name" value="ABC_DR_subfamily_A"/>
    <property type="match status" value="1"/>
</dbReference>
<dbReference type="EMBL" id="CP060696">
    <property type="protein sequence ID" value="QNO16876.1"/>
    <property type="molecule type" value="Genomic_DNA"/>
</dbReference>
<dbReference type="SUPFAM" id="SSF52540">
    <property type="entry name" value="P-loop containing nucleoside triphosphate hydrolases"/>
    <property type="match status" value="1"/>
</dbReference>
<keyword evidence="2" id="KW-0813">Transport</keyword>
<protein>
    <submittedName>
        <fullName evidence="6">ABC transporter ATP-binding protein</fullName>
    </submittedName>
</protein>
<dbReference type="InterPro" id="IPR003593">
    <property type="entry name" value="AAA+_ATPase"/>
</dbReference>
<evidence type="ECO:0000256" key="1">
    <source>
        <dbReference type="ARBA" id="ARBA00005417"/>
    </source>
</evidence>
<organism evidence="6 7">
    <name type="scientific">Caproicibacterium amylolyticum</name>
    <dbReference type="NCBI Taxonomy" id="2766537"/>
    <lineage>
        <taxon>Bacteria</taxon>
        <taxon>Bacillati</taxon>
        <taxon>Bacillota</taxon>
        <taxon>Clostridia</taxon>
        <taxon>Eubacteriales</taxon>
        <taxon>Oscillospiraceae</taxon>
        <taxon>Caproicibacterium</taxon>
    </lineage>
</organism>
<dbReference type="InterPro" id="IPR017871">
    <property type="entry name" value="ABC_transporter-like_CS"/>
</dbReference>
<dbReference type="PROSITE" id="PS00211">
    <property type="entry name" value="ABC_TRANSPORTER_1"/>
    <property type="match status" value="1"/>
</dbReference>
<dbReference type="AlphaFoldDB" id="A0A7G9WDW4"/>
<keyword evidence="3" id="KW-0547">Nucleotide-binding</keyword>
<feature type="domain" description="ABC transporter" evidence="5">
    <location>
        <begin position="4"/>
        <end position="215"/>
    </location>
</feature>
<dbReference type="RefSeq" id="WP_212505943.1">
    <property type="nucleotide sequence ID" value="NZ_CP060696.1"/>
</dbReference>
<dbReference type="PROSITE" id="PS50893">
    <property type="entry name" value="ABC_TRANSPORTER_2"/>
    <property type="match status" value="1"/>
</dbReference>
<accession>A0A7G9WDW4</accession>
<keyword evidence="7" id="KW-1185">Reference proteome</keyword>
<name>A0A7G9WDW4_9FIRM</name>
<dbReference type="Pfam" id="PF00005">
    <property type="entry name" value="ABC_tran"/>
    <property type="match status" value="1"/>
</dbReference>
<dbReference type="KEGG" id="caml:H6X83_07790"/>
<dbReference type="InterPro" id="IPR027417">
    <property type="entry name" value="P-loop_NTPase"/>
</dbReference>
<evidence type="ECO:0000313" key="6">
    <source>
        <dbReference type="EMBL" id="QNO16876.1"/>
    </source>
</evidence>
<reference evidence="6 7" key="1">
    <citation type="submission" date="2020-08" db="EMBL/GenBank/DDBJ databases">
        <authorList>
            <person name="Ren C."/>
            <person name="Gu Y."/>
            <person name="Xu Y."/>
        </authorList>
    </citation>
    <scope>NUCLEOTIDE SEQUENCE [LARGE SCALE GENOMIC DNA]</scope>
    <source>
        <strain evidence="6 7">LBM18003</strain>
    </source>
</reference>
<dbReference type="PANTHER" id="PTHR43335:SF4">
    <property type="entry name" value="ABC TRANSPORTER, ATP-BINDING PROTEIN"/>
    <property type="match status" value="1"/>
</dbReference>
<dbReference type="Gene3D" id="3.40.50.300">
    <property type="entry name" value="P-loop containing nucleotide triphosphate hydrolases"/>
    <property type="match status" value="1"/>
</dbReference>
<sequence length="215" mass="23823">MLAVDMHDYTKIIKKREILKNVNLQLEAGGIYGLYGHNGSGKSMLMRAISGLIMPTSGSVSVFGKEVGKEIPFPDEMGLIIENVGFWPHYTGFENLKALASIRGKLTDGEIRDVIARVGLDPMDKRAYRKYSLGMKQRLGIAQAVMEQPKLLLLDEPTNALDEDGVALVRKIIREENDRGATVILASHNQEDLTSLCAKFYKMNDGVLKEEALQA</sequence>
<proteinExistence type="inferred from homology"/>
<dbReference type="PANTHER" id="PTHR43335">
    <property type="entry name" value="ABC TRANSPORTER, ATP-BINDING PROTEIN"/>
    <property type="match status" value="1"/>
</dbReference>
<keyword evidence="4 6" id="KW-0067">ATP-binding</keyword>
<evidence type="ECO:0000256" key="3">
    <source>
        <dbReference type="ARBA" id="ARBA00022741"/>
    </source>
</evidence>
<gene>
    <name evidence="6" type="ORF">H6X83_07790</name>
</gene>
<evidence type="ECO:0000256" key="2">
    <source>
        <dbReference type="ARBA" id="ARBA00022448"/>
    </source>
</evidence>
<dbReference type="Proteomes" id="UP000516046">
    <property type="component" value="Chromosome"/>
</dbReference>
<dbReference type="GO" id="GO:0005524">
    <property type="term" value="F:ATP binding"/>
    <property type="evidence" value="ECO:0007669"/>
    <property type="project" value="UniProtKB-KW"/>
</dbReference>
<dbReference type="SMART" id="SM00382">
    <property type="entry name" value="AAA"/>
    <property type="match status" value="1"/>
</dbReference>
<dbReference type="InterPro" id="IPR003439">
    <property type="entry name" value="ABC_transporter-like_ATP-bd"/>
</dbReference>
<evidence type="ECO:0000313" key="7">
    <source>
        <dbReference type="Proteomes" id="UP000516046"/>
    </source>
</evidence>
<comment type="similarity">
    <text evidence="1">Belongs to the ABC transporter superfamily.</text>
</comment>